<gene>
    <name evidence="3" type="ORF">ACFO5Q_09070</name>
</gene>
<evidence type="ECO:0000256" key="1">
    <source>
        <dbReference type="SAM" id="Phobius"/>
    </source>
</evidence>
<protein>
    <submittedName>
        <fullName evidence="3">M56 family metallopeptidase</fullName>
    </submittedName>
</protein>
<keyword evidence="1" id="KW-1133">Transmembrane helix</keyword>
<dbReference type="RefSeq" id="WP_068151887.1">
    <property type="nucleotide sequence ID" value="NZ_JBHSCR010000005.1"/>
</dbReference>
<reference evidence="4" key="1">
    <citation type="journal article" date="2019" name="Int. J. Syst. Evol. Microbiol.">
        <title>The Global Catalogue of Microorganisms (GCM) 10K type strain sequencing project: providing services to taxonomists for standard genome sequencing and annotation.</title>
        <authorList>
            <consortium name="The Broad Institute Genomics Platform"/>
            <consortium name="The Broad Institute Genome Sequencing Center for Infectious Disease"/>
            <person name="Wu L."/>
            <person name="Ma J."/>
        </authorList>
    </citation>
    <scope>NUCLEOTIDE SEQUENCE [LARGE SCALE GENOMIC DNA]</scope>
    <source>
        <strain evidence="4">CGMCC 1.15304</strain>
    </source>
</reference>
<keyword evidence="4" id="KW-1185">Reference proteome</keyword>
<comment type="caution">
    <text evidence="3">The sequence shown here is derived from an EMBL/GenBank/DDBJ whole genome shotgun (WGS) entry which is preliminary data.</text>
</comment>
<accession>A0ABV8U9Z9</accession>
<feature type="transmembrane region" description="Helical" evidence="1">
    <location>
        <begin position="12"/>
        <end position="31"/>
    </location>
</feature>
<dbReference type="InterPro" id="IPR008756">
    <property type="entry name" value="Peptidase_M56"/>
</dbReference>
<dbReference type="CDD" id="cd07341">
    <property type="entry name" value="M56_BlaR1_MecR1_like"/>
    <property type="match status" value="1"/>
</dbReference>
<dbReference type="EMBL" id="JBHSCR010000005">
    <property type="protein sequence ID" value="MFC4347993.1"/>
    <property type="molecule type" value="Genomic_DNA"/>
</dbReference>
<organism evidence="3 4">
    <name type="scientific">Kordiimonas lipolytica</name>
    <dbReference type="NCBI Taxonomy" id="1662421"/>
    <lineage>
        <taxon>Bacteria</taxon>
        <taxon>Pseudomonadati</taxon>
        <taxon>Pseudomonadota</taxon>
        <taxon>Alphaproteobacteria</taxon>
        <taxon>Kordiimonadales</taxon>
        <taxon>Kordiimonadaceae</taxon>
        <taxon>Kordiimonas</taxon>
    </lineage>
</organism>
<feature type="transmembrane region" description="Helical" evidence="1">
    <location>
        <begin position="166"/>
        <end position="187"/>
    </location>
</feature>
<keyword evidence="1" id="KW-0472">Membrane</keyword>
<dbReference type="PANTHER" id="PTHR34978">
    <property type="entry name" value="POSSIBLE SENSOR-TRANSDUCER PROTEIN BLAR"/>
    <property type="match status" value="1"/>
</dbReference>
<dbReference type="InterPro" id="IPR052173">
    <property type="entry name" value="Beta-lactam_resp_regulator"/>
</dbReference>
<evidence type="ECO:0000313" key="3">
    <source>
        <dbReference type="EMBL" id="MFC4347993.1"/>
    </source>
</evidence>
<evidence type="ECO:0000313" key="4">
    <source>
        <dbReference type="Proteomes" id="UP001595776"/>
    </source>
</evidence>
<dbReference type="Pfam" id="PF05569">
    <property type="entry name" value="Peptidase_M56"/>
    <property type="match status" value="1"/>
</dbReference>
<proteinExistence type="predicted"/>
<dbReference type="Proteomes" id="UP001595776">
    <property type="component" value="Unassembled WGS sequence"/>
</dbReference>
<sequence length="1098" mass="120475">MFDAFFDMPALTLALKFMVASTVLLGAVWLMEKTRLLNKPDLADMAWKLAVAGSFLALLPVGDWISKPITIQHEKTAALVEEFNEGRPLAGMLPMLDPAPRQDKETLITTTARNMAERESLSTKTDQLVMPATRPALEPMVTIEAATASAPNTLWNLMASMRTKDLAALMWAALAGLALVLLLGGYASAIKSLGSRLRVPAEHDANKALRAICDAAQIRTVPYLSRSSDLSSPVCLPRREICLPDWAFDDLPKSELDSLLAHEVAHMVRRDPLMLMVMQALSRLFFFQPLFRLARKRLADIAELSADEWAATHLADAKSVAAALYTCATKIHETRQIQWGLAMAGNKSMLKTRVERLIGANGQAFGKSGVAAKGAVACSLLAITLGLPSIQFADALSAEMPLPIMASTTAHPDTLPSAEEIEAEMRRTIEEARAKVAEKARVMAKEAKATGMPAPSEAQIAREMRVAIAQAEAEVKENARLLAERAELHEFEKSSHRVDGPTRLHITDANGIGNMVWSDGKREIKARWDGEFTLTHDDAAIASMEEGAMLVLRSKYGSKKHKVRIENPDGQIQLTYWKDGKKSDFDKEGEKWLADTLLILVRQVGLNAKARVTRILAAKGTGGVVKEIDQLDVDHVARMYAALLIDKADLSNRDLKKLVDRFAKMDSDYELRLALSLLLEEKELDKSVMPKVLKAARTIDSDYELRLLLTPYIDRFGTDNKTMKDLLELARSVESDYEMRLLLSAAVNDQTLSEGNLERLAELAAEEMESDYELRLLLSSFVEQLSESRGATAIALNAINSIGSDYEKRLALSSIAAYGAFDTKGWVSLIEAAASISGDYEKRLALSAIKHRLPDDKPIQEAFSAAVASISSDYERKRVATAVAPVTRVATTVQSVTTTATAIVEPNVPQSVTVVVDAPADPEKIRYDSHLSRYEDSINLIEDKNCKRNCILRHPAFDTLDRYDLLSMMERMIDGGLQARGVAVPDYQVTVTSIQLDHSLAALNSRVSSGGAFNSGRRSGPTMGAAKGVMKVTVELLDPTNGQYTTLELDTINPGSDYRAYGLNTDRYWTSDLTRLTAHMADAVANQIALHVGWQAKT</sequence>
<dbReference type="PANTHER" id="PTHR34978:SF3">
    <property type="entry name" value="SLR0241 PROTEIN"/>
    <property type="match status" value="1"/>
</dbReference>
<feature type="domain" description="Peptidase M56" evidence="2">
    <location>
        <begin position="142"/>
        <end position="356"/>
    </location>
</feature>
<name>A0ABV8U9Z9_9PROT</name>
<keyword evidence="1" id="KW-0812">Transmembrane</keyword>
<evidence type="ECO:0000259" key="2">
    <source>
        <dbReference type="Pfam" id="PF05569"/>
    </source>
</evidence>